<feature type="region of interest" description="Disordered" evidence="4">
    <location>
        <begin position="375"/>
        <end position="551"/>
    </location>
</feature>
<comment type="similarity">
    <text evidence="2">Belongs to the SAS10 family.</text>
</comment>
<comment type="subcellular location">
    <subcellularLocation>
        <location evidence="1">Nucleus</location>
    </subcellularLocation>
</comment>
<feature type="compositionally biased region" description="Acidic residues" evidence="4">
    <location>
        <begin position="100"/>
        <end position="115"/>
    </location>
</feature>
<evidence type="ECO:0000313" key="7">
    <source>
        <dbReference type="Proteomes" id="UP001220961"/>
    </source>
</evidence>
<evidence type="ECO:0000256" key="1">
    <source>
        <dbReference type="ARBA" id="ARBA00004123"/>
    </source>
</evidence>
<feature type="compositionally biased region" description="Basic and acidic residues" evidence="4">
    <location>
        <begin position="481"/>
        <end position="498"/>
    </location>
</feature>
<feature type="compositionally biased region" description="Basic and acidic residues" evidence="4">
    <location>
        <begin position="531"/>
        <end position="545"/>
    </location>
</feature>
<dbReference type="InterPro" id="IPR018972">
    <property type="entry name" value="Sas10_C_dom"/>
</dbReference>
<feature type="compositionally biased region" description="Basic and acidic residues" evidence="4">
    <location>
        <begin position="183"/>
        <end position="207"/>
    </location>
</feature>
<sequence>MDEVDAFHAQRDKILLDEDAASDDLDDITDSQTREVLGLEEDDGDETEEDEEEESEKSQEDEDEDEDDPDLDRYRTMILPPSVTEDSLHRKAPRDAAHEEQEDPYAEEDDDEDLDFGWGANKRAYYSGNTDKDMESDSDVDEEKAHELETNEAIRLQRLSRADMDDAEFGLDTIDAEEAQIQADEKSDAARAQRRRELDGDTEKAAEPEEAPEVLQQILRTRAPVVVALVDEFPEALQQQAEAKAYVDSYVPPTHRSITAKGERQLAEIAHLYYRTLSSYTTLLAFFFQLACKATLLSDLDAILAHPVLERLSHFKQALVEMKQLGLFDPRDDDEDGPETSLMGPATAEDMEEYEQLGDLEPNELEDLLADEKENRAMEVPAPRASPKKASKSKSARSAPAAPEPAAPEPAAPLASVAQVRPEVPSRPAHAASLAMPLEEADAYGEPTQMREPERKDKAARQRAMQFHATGTDPAPSAKQRQLDGDADIPYRDRRQIREAVATAKANRAAKAKSSVPPTLEPLEEWGESDWQARDEVMDDGGEKDVDPEEDAAYYDLVTSRKRARKQADKAAYDQRRLDERVWDDETLAPGEHRTIDYTIEKNKGLTPHRPKGVRNPRLKRRMRYERAKKRLSSTRAVYKGGQSALQGGYSGEKSGISTHLVKSRKLGS</sequence>
<feature type="domain" description="Sas10 C-terminal" evidence="5">
    <location>
        <begin position="592"/>
        <end position="667"/>
    </location>
</feature>
<feature type="compositionally biased region" description="Basic and acidic residues" evidence="4">
    <location>
        <begin position="449"/>
        <end position="460"/>
    </location>
</feature>
<gene>
    <name evidence="6" type="primary">SAS10</name>
    <name evidence="6" type="ORF">MCAP1_001227</name>
</gene>
<protein>
    <submittedName>
        <fullName evidence="6">Something about silencing protein 10</fullName>
    </submittedName>
</protein>
<dbReference type="Pfam" id="PF09368">
    <property type="entry name" value="Sas10"/>
    <property type="match status" value="1"/>
</dbReference>
<reference evidence="6" key="1">
    <citation type="submission" date="2023-03" db="EMBL/GenBank/DDBJ databases">
        <title>Mating type loci evolution in Malassezia.</title>
        <authorList>
            <person name="Coelho M.A."/>
        </authorList>
    </citation>
    <scope>NUCLEOTIDE SEQUENCE</scope>
    <source>
        <strain evidence="6">CBS 10434</strain>
    </source>
</reference>
<evidence type="ECO:0000256" key="4">
    <source>
        <dbReference type="SAM" id="MobiDB-lite"/>
    </source>
</evidence>
<feature type="region of interest" description="Disordered" evidence="4">
    <location>
        <begin position="180"/>
        <end position="211"/>
    </location>
</feature>
<organism evidence="6 7">
    <name type="scientific">Malassezia caprae</name>
    <dbReference type="NCBI Taxonomy" id="1381934"/>
    <lineage>
        <taxon>Eukaryota</taxon>
        <taxon>Fungi</taxon>
        <taxon>Dikarya</taxon>
        <taxon>Basidiomycota</taxon>
        <taxon>Ustilaginomycotina</taxon>
        <taxon>Malasseziomycetes</taxon>
        <taxon>Malasseziales</taxon>
        <taxon>Malasseziaceae</taxon>
        <taxon>Malassezia</taxon>
    </lineage>
</organism>
<evidence type="ECO:0000256" key="3">
    <source>
        <dbReference type="ARBA" id="ARBA00023242"/>
    </source>
</evidence>
<feature type="compositionally biased region" description="Acidic residues" evidence="4">
    <location>
        <begin position="38"/>
        <end position="70"/>
    </location>
</feature>
<name>A0AAF0IUP7_9BASI</name>
<dbReference type="AlphaFoldDB" id="A0AAF0IUP7"/>
<feature type="region of interest" description="Disordered" evidence="4">
    <location>
        <begin position="1"/>
        <end position="153"/>
    </location>
</feature>
<dbReference type="EMBL" id="CP119909">
    <property type="protein sequence ID" value="WFD19014.1"/>
    <property type="molecule type" value="Genomic_DNA"/>
</dbReference>
<accession>A0AAF0IUP7</accession>
<dbReference type="GO" id="GO:0032040">
    <property type="term" value="C:small-subunit processome"/>
    <property type="evidence" value="ECO:0007669"/>
    <property type="project" value="TreeGrafter"/>
</dbReference>
<feature type="compositionally biased region" description="Basic residues" evidence="4">
    <location>
        <begin position="386"/>
        <end position="395"/>
    </location>
</feature>
<feature type="compositionally biased region" description="Basic and acidic residues" evidence="4">
    <location>
        <begin position="86"/>
        <end position="99"/>
    </location>
</feature>
<dbReference type="Proteomes" id="UP001220961">
    <property type="component" value="Chromosome 2"/>
</dbReference>
<dbReference type="PANTHER" id="PTHR13237:SF8">
    <property type="entry name" value="SOMETHING ABOUT SILENCING PROTEIN 10"/>
    <property type="match status" value="1"/>
</dbReference>
<feature type="compositionally biased region" description="Pro residues" evidence="4">
    <location>
        <begin position="402"/>
        <end position="411"/>
    </location>
</feature>
<feature type="region of interest" description="Disordered" evidence="4">
    <location>
        <begin position="643"/>
        <end position="669"/>
    </location>
</feature>
<feature type="compositionally biased region" description="Basic and acidic residues" evidence="4">
    <location>
        <begin position="1"/>
        <end position="16"/>
    </location>
</feature>
<keyword evidence="7" id="KW-1185">Reference proteome</keyword>
<feature type="compositionally biased region" description="Low complexity" evidence="4">
    <location>
        <begin position="500"/>
        <end position="513"/>
    </location>
</feature>
<feature type="compositionally biased region" description="Acidic residues" evidence="4">
    <location>
        <begin position="17"/>
        <end position="29"/>
    </location>
</feature>
<dbReference type="GO" id="GO:0000462">
    <property type="term" value="P:maturation of SSU-rRNA from tricistronic rRNA transcript (SSU-rRNA, 5.8S rRNA, LSU-rRNA)"/>
    <property type="evidence" value="ECO:0007669"/>
    <property type="project" value="TreeGrafter"/>
</dbReference>
<dbReference type="PANTHER" id="PTHR13237">
    <property type="entry name" value="SOMETHING ABOUT SILENCING PROTEIN 10-RELATED"/>
    <property type="match status" value="1"/>
</dbReference>
<evidence type="ECO:0000259" key="5">
    <source>
        <dbReference type="Pfam" id="PF09368"/>
    </source>
</evidence>
<evidence type="ECO:0000313" key="6">
    <source>
        <dbReference type="EMBL" id="WFD19014.1"/>
    </source>
</evidence>
<keyword evidence="3" id="KW-0539">Nucleus</keyword>
<evidence type="ECO:0000256" key="2">
    <source>
        <dbReference type="ARBA" id="ARBA00010979"/>
    </source>
</evidence>
<proteinExistence type="inferred from homology"/>